<proteinExistence type="predicted"/>
<dbReference type="RefSeq" id="WP_307247494.1">
    <property type="nucleotide sequence ID" value="NZ_JAUSQZ010000001.1"/>
</dbReference>
<evidence type="ECO:0000313" key="1">
    <source>
        <dbReference type="EMBL" id="MDP9829370.1"/>
    </source>
</evidence>
<gene>
    <name evidence="1" type="ORF">J2S57_005119</name>
</gene>
<keyword evidence="2" id="KW-1185">Reference proteome</keyword>
<accession>A0ABT9PBH6</accession>
<name>A0ABT9PBH6_9ACTN</name>
<protein>
    <submittedName>
        <fullName evidence="1">Uncharacterized protein</fullName>
    </submittedName>
</protein>
<organism evidence="1 2">
    <name type="scientific">Kineosporia succinea</name>
    <dbReference type="NCBI Taxonomy" id="84632"/>
    <lineage>
        <taxon>Bacteria</taxon>
        <taxon>Bacillati</taxon>
        <taxon>Actinomycetota</taxon>
        <taxon>Actinomycetes</taxon>
        <taxon>Kineosporiales</taxon>
        <taxon>Kineosporiaceae</taxon>
        <taxon>Kineosporia</taxon>
    </lineage>
</organism>
<dbReference type="EMBL" id="JAUSQZ010000001">
    <property type="protein sequence ID" value="MDP9829370.1"/>
    <property type="molecule type" value="Genomic_DNA"/>
</dbReference>
<evidence type="ECO:0000313" key="2">
    <source>
        <dbReference type="Proteomes" id="UP001235712"/>
    </source>
</evidence>
<dbReference type="Proteomes" id="UP001235712">
    <property type="component" value="Unassembled WGS sequence"/>
</dbReference>
<comment type="caution">
    <text evidence="1">The sequence shown here is derived from an EMBL/GenBank/DDBJ whole genome shotgun (WGS) entry which is preliminary data.</text>
</comment>
<sequence>MSNVTPLRKPSPTPHLGALDCTWAVDVNRHDAVRLVARRTSGIVTVQWKLEQCAGDLDPQHVARLHRLVLGDVEPGVSALMYADIEAGQL</sequence>
<reference evidence="1 2" key="1">
    <citation type="submission" date="2023-07" db="EMBL/GenBank/DDBJ databases">
        <title>Sequencing the genomes of 1000 actinobacteria strains.</title>
        <authorList>
            <person name="Klenk H.-P."/>
        </authorList>
    </citation>
    <scope>NUCLEOTIDE SEQUENCE [LARGE SCALE GENOMIC DNA]</scope>
    <source>
        <strain evidence="1 2">DSM 44388</strain>
    </source>
</reference>